<dbReference type="AlphaFoldDB" id="A0A4Y2BSY6"/>
<keyword evidence="3" id="KW-1185">Reference proteome</keyword>
<evidence type="ECO:0000313" key="2">
    <source>
        <dbReference type="EMBL" id="GBL95063.1"/>
    </source>
</evidence>
<protein>
    <recommendedName>
        <fullName evidence="4">Secreted protein</fullName>
    </recommendedName>
</protein>
<reference evidence="2 3" key="1">
    <citation type="journal article" date="2019" name="Sci. Rep.">
        <title>Orb-weaving spider Araneus ventricosus genome elucidates the spidroin gene catalogue.</title>
        <authorList>
            <person name="Kono N."/>
            <person name="Nakamura H."/>
            <person name="Ohtoshi R."/>
            <person name="Moran D.A.P."/>
            <person name="Shinohara A."/>
            <person name="Yoshida Y."/>
            <person name="Fujiwara M."/>
            <person name="Mori M."/>
            <person name="Tomita M."/>
            <person name="Arakawa K."/>
        </authorList>
    </citation>
    <scope>NUCLEOTIDE SEQUENCE [LARGE SCALE GENOMIC DNA]</scope>
</reference>
<feature type="chain" id="PRO_5021352114" description="Secreted protein" evidence="1">
    <location>
        <begin position="21"/>
        <end position="134"/>
    </location>
</feature>
<evidence type="ECO:0000313" key="3">
    <source>
        <dbReference type="Proteomes" id="UP000499080"/>
    </source>
</evidence>
<gene>
    <name evidence="2" type="ORF">AVEN_188809_1</name>
</gene>
<accession>A0A4Y2BSY6</accession>
<comment type="caution">
    <text evidence="2">The sequence shown here is derived from an EMBL/GenBank/DDBJ whole genome shotgun (WGS) entry which is preliminary data.</text>
</comment>
<keyword evidence="1" id="KW-0732">Signal</keyword>
<dbReference type="Proteomes" id="UP000499080">
    <property type="component" value="Unassembled WGS sequence"/>
</dbReference>
<sequence>MVTKKAYLGLFLPLPTLVTSEDFGWIRSKCGSGRLKCARDRYERSLSLVFYGRGPGRTEEPCRIAMGISTPFFFLFWLSFGDACLWSQHVPFQRIHFINFCGQGEEFLTRDYGQRGDRSVISLSGKSAVFFLSI</sequence>
<proteinExistence type="predicted"/>
<dbReference type="EMBL" id="BGPR01000108">
    <property type="protein sequence ID" value="GBL95063.1"/>
    <property type="molecule type" value="Genomic_DNA"/>
</dbReference>
<evidence type="ECO:0000256" key="1">
    <source>
        <dbReference type="SAM" id="SignalP"/>
    </source>
</evidence>
<name>A0A4Y2BSY6_ARAVE</name>
<feature type="signal peptide" evidence="1">
    <location>
        <begin position="1"/>
        <end position="20"/>
    </location>
</feature>
<organism evidence="2 3">
    <name type="scientific">Araneus ventricosus</name>
    <name type="common">Orbweaver spider</name>
    <name type="synonym">Epeira ventricosa</name>
    <dbReference type="NCBI Taxonomy" id="182803"/>
    <lineage>
        <taxon>Eukaryota</taxon>
        <taxon>Metazoa</taxon>
        <taxon>Ecdysozoa</taxon>
        <taxon>Arthropoda</taxon>
        <taxon>Chelicerata</taxon>
        <taxon>Arachnida</taxon>
        <taxon>Araneae</taxon>
        <taxon>Araneomorphae</taxon>
        <taxon>Entelegynae</taxon>
        <taxon>Araneoidea</taxon>
        <taxon>Araneidae</taxon>
        <taxon>Araneus</taxon>
    </lineage>
</organism>
<evidence type="ECO:0008006" key="4">
    <source>
        <dbReference type="Google" id="ProtNLM"/>
    </source>
</evidence>